<dbReference type="GO" id="GO:0046872">
    <property type="term" value="F:metal ion binding"/>
    <property type="evidence" value="ECO:0007669"/>
    <property type="project" value="UniProtKB-KW"/>
</dbReference>
<gene>
    <name evidence="8" type="ORF">EIP91_000889</name>
</gene>
<keyword evidence="6" id="KW-0464">Manganese</keyword>
<comment type="caution">
    <text evidence="8">The sequence shown here is derived from an EMBL/GenBank/DDBJ whole genome shotgun (WGS) entry which is preliminary data.</text>
</comment>
<sequence length="307" mass="34716">MESVILPPKLPETPAKPRPSATLIAINEHNEVLLVQRNKKSRDFSGATVFPGGNFDRKQDGSLEETALRETFEETGLLLAIPAPGKTSTWPSKEECLEAREAIYAHKMIFKQFLGKHGLIPATRCLYRFSSWITPPNYPKRFQAFFFVVFLADVLAKGDRQQYLLTPDTSEEVVSIRFIHPTTALREFAEKKISIPTPQAYNISTLDEIIHHSSDPTSSLREGVRQLSEGIYGGMTLHPLLLVGDGYNGRVIFTYEGDETRGGPVGQAHRSVDWMDAGSFITSDVLHRNFDVFKFKEDWFEKYHPKL</sequence>
<evidence type="ECO:0000256" key="4">
    <source>
        <dbReference type="ARBA" id="ARBA00022801"/>
    </source>
</evidence>
<dbReference type="EMBL" id="RWJN01000012">
    <property type="protein sequence ID" value="TCD70981.1"/>
    <property type="molecule type" value="Genomic_DNA"/>
</dbReference>
<dbReference type="PANTHER" id="PTHR12318">
    <property type="entry name" value="TESTOSTERONE-REGULATED PROTEIN RP2"/>
    <property type="match status" value="1"/>
</dbReference>
<organism evidence="8 9">
    <name type="scientific">Steccherinum ochraceum</name>
    <dbReference type="NCBI Taxonomy" id="92696"/>
    <lineage>
        <taxon>Eukaryota</taxon>
        <taxon>Fungi</taxon>
        <taxon>Dikarya</taxon>
        <taxon>Basidiomycota</taxon>
        <taxon>Agaricomycotina</taxon>
        <taxon>Agaricomycetes</taxon>
        <taxon>Polyporales</taxon>
        <taxon>Steccherinaceae</taxon>
        <taxon>Steccherinum</taxon>
    </lineage>
</organism>
<dbReference type="OrthoDB" id="1695362at2759"/>
<keyword evidence="9" id="KW-1185">Reference proteome</keyword>
<evidence type="ECO:0000313" key="9">
    <source>
        <dbReference type="Proteomes" id="UP000292702"/>
    </source>
</evidence>
<evidence type="ECO:0000256" key="2">
    <source>
        <dbReference type="ARBA" id="ARBA00001946"/>
    </source>
</evidence>
<dbReference type="InterPro" id="IPR015797">
    <property type="entry name" value="NUDIX_hydrolase-like_dom_sf"/>
</dbReference>
<dbReference type="InterPro" id="IPR000086">
    <property type="entry name" value="NUDIX_hydrolase_dom"/>
</dbReference>
<dbReference type="PANTHER" id="PTHR12318:SF0">
    <property type="entry name" value="ACYL-COENZYME A DIPHOSPHATASE NUDT19"/>
    <property type="match status" value="1"/>
</dbReference>
<proteinExistence type="predicted"/>
<evidence type="ECO:0000256" key="5">
    <source>
        <dbReference type="ARBA" id="ARBA00022842"/>
    </source>
</evidence>
<reference evidence="8 9" key="1">
    <citation type="submission" date="2018-11" db="EMBL/GenBank/DDBJ databases">
        <title>Genome assembly of Steccherinum ochraceum LE-BIN_3174, the white-rot fungus of the Steccherinaceae family (The Residual Polyporoid clade, Polyporales, Basidiomycota).</title>
        <authorList>
            <person name="Fedorova T.V."/>
            <person name="Glazunova O.A."/>
            <person name="Landesman E.O."/>
            <person name="Moiseenko K.V."/>
            <person name="Psurtseva N.V."/>
            <person name="Savinova O.S."/>
            <person name="Shakhova N.V."/>
            <person name="Tyazhelova T.V."/>
            <person name="Vasina D.V."/>
        </authorList>
    </citation>
    <scope>NUCLEOTIDE SEQUENCE [LARGE SCALE GENOMIC DNA]</scope>
    <source>
        <strain evidence="8 9">LE-BIN_3174</strain>
    </source>
</reference>
<comment type="cofactor">
    <cofactor evidence="2">
        <name>Mg(2+)</name>
        <dbReference type="ChEBI" id="CHEBI:18420"/>
    </cofactor>
</comment>
<dbReference type="Proteomes" id="UP000292702">
    <property type="component" value="Unassembled WGS sequence"/>
</dbReference>
<comment type="cofactor">
    <cofactor evidence="1">
        <name>Mn(2+)</name>
        <dbReference type="ChEBI" id="CHEBI:29035"/>
    </cofactor>
</comment>
<keyword evidence="4" id="KW-0378">Hydrolase</keyword>
<evidence type="ECO:0000256" key="6">
    <source>
        <dbReference type="ARBA" id="ARBA00023211"/>
    </source>
</evidence>
<keyword evidence="3" id="KW-0479">Metal-binding</keyword>
<feature type="domain" description="Nudix hydrolase" evidence="7">
    <location>
        <begin position="16"/>
        <end position="202"/>
    </location>
</feature>
<evidence type="ECO:0000259" key="7">
    <source>
        <dbReference type="PROSITE" id="PS51462"/>
    </source>
</evidence>
<dbReference type="Gene3D" id="3.90.79.10">
    <property type="entry name" value="Nucleoside Triphosphate Pyrophosphohydrolase"/>
    <property type="match status" value="1"/>
</dbReference>
<name>A0A4R0RQE7_9APHY</name>
<dbReference type="STRING" id="92696.A0A4R0RQE7"/>
<evidence type="ECO:0000256" key="3">
    <source>
        <dbReference type="ARBA" id="ARBA00022723"/>
    </source>
</evidence>
<dbReference type="InterPro" id="IPR039121">
    <property type="entry name" value="NUDT19"/>
</dbReference>
<keyword evidence="5" id="KW-0460">Magnesium</keyword>
<dbReference type="PROSITE" id="PS51462">
    <property type="entry name" value="NUDIX"/>
    <property type="match status" value="1"/>
</dbReference>
<dbReference type="Pfam" id="PF00293">
    <property type="entry name" value="NUDIX"/>
    <property type="match status" value="1"/>
</dbReference>
<dbReference type="GO" id="GO:0005739">
    <property type="term" value="C:mitochondrion"/>
    <property type="evidence" value="ECO:0007669"/>
    <property type="project" value="TreeGrafter"/>
</dbReference>
<protein>
    <recommendedName>
        <fullName evidence="7">Nudix hydrolase domain-containing protein</fullName>
    </recommendedName>
</protein>
<accession>A0A4R0RQE7</accession>
<evidence type="ECO:0000313" key="8">
    <source>
        <dbReference type="EMBL" id="TCD70981.1"/>
    </source>
</evidence>
<dbReference type="SUPFAM" id="SSF55811">
    <property type="entry name" value="Nudix"/>
    <property type="match status" value="1"/>
</dbReference>
<dbReference type="AlphaFoldDB" id="A0A4R0RQE7"/>
<dbReference type="GO" id="GO:0016818">
    <property type="term" value="F:hydrolase activity, acting on acid anhydrides, in phosphorus-containing anhydrides"/>
    <property type="evidence" value="ECO:0007669"/>
    <property type="project" value="InterPro"/>
</dbReference>
<evidence type="ECO:0000256" key="1">
    <source>
        <dbReference type="ARBA" id="ARBA00001936"/>
    </source>
</evidence>